<keyword evidence="1 8" id="KW-0808">Transferase</keyword>
<evidence type="ECO:0000259" key="7">
    <source>
        <dbReference type="PROSITE" id="PS50011"/>
    </source>
</evidence>
<dbReference type="PANTHER" id="PTHR43289:SF34">
    <property type="entry name" value="SERINE_THREONINE-PROTEIN KINASE YBDM-RELATED"/>
    <property type="match status" value="1"/>
</dbReference>
<evidence type="ECO:0000256" key="1">
    <source>
        <dbReference type="ARBA" id="ARBA00022679"/>
    </source>
</evidence>
<dbReference type="PANTHER" id="PTHR43289">
    <property type="entry name" value="MITOGEN-ACTIVATED PROTEIN KINASE KINASE KINASE 20-RELATED"/>
    <property type="match status" value="1"/>
</dbReference>
<sequence>MSETQRRQRALAIFDEVADLAGAGREARLSELCGDDVALRAQVQALLDADAAEGEPFGGDAAAWGHALAQDAGDPPQDPAIGRSIGVWRIVEVIGHGGMGAVYAVQRDDGAYAQQAALKLIRASADSTVARERFLRERQILAGLRHSNIATLLDGGISAGGEPYFVMERIDGAPIDCWCDAGNLGLRERVVLFLQVLDAVGYAHRNLVVHRDLKPSNLLVDADGRVKLLDFGIAKQLEGADATATLDRALTFEYASPEQLHDAPITTATDLWQLGVVLHRLLAGTHPFGLTRDTPVASQLRQLAREPEPLTRAAANASAEQAALRGGLTPALLSRALRGSLADIVQACLRRDPEARYASADAMGRDLRAWLDDRPIAAMRLSRSERARLWLRRNRLLAVSIAAIAVALFAGTGVALWQAHVARVQANIAQRESANANAAMQFLTEIFAAASPEKSLKADVSVRQLLDHARTELDRHGGVDPKVRQPVQRMLGRLYFSLDDPKRAAEMLQAGTKGVQPRDRTDALVLADDLVIESRALESLERFPETLAAADQAVALRRQFAPEDAEQQLRSLANITIAHVQKYGLPACRRQADEALALAMRMPDPPADVVLHVYALIAAGARFADDRARLLQASDEGIAFADRRGMPPESPLRIELIRNRAEALILLGQYPQAEAAARQAIAMAETTGSSGDTRTGILYSVLSHALSGQGRYREALAMQGHVQQHMPRSDTGPRNNAAIASNLASLQYAVGDYVNGLASARLAMAELGRGAEEAGDLRRPPVEVKYAQQLLANGRTADANAELAALLQRVRRSEGEDSENYALVLEAMVEAALRSGDAANGQKLLDETRARYTKRGLPPTHARFAQFLRYDAAFARMRGDLVSAEARQREALQRLQVNGNPFDIAAARAELAQIRFERGDRAEPRNLLAQALPVLRESVLPQETSRAAAEALARKLAM</sequence>
<organism evidence="8">
    <name type="scientific">Rhodanobacter sp. IGA1.0</name>
    <dbReference type="NCBI Taxonomy" id="3158582"/>
    <lineage>
        <taxon>Bacteria</taxon>
        <taxon>Pseudomonadati</taxon>
        <taxon>Pseudomonadota</taxon>
        <taxon>Gammaproteobacteria</taxon>
        <taxon>Lysobacterales</taxon>
        <taxon>Rhodanobacteraceae</taxon>
        <taxon>Rhodanobacter</taxon>
    </lineage>
</organism>
<gene>
    <name evidence="8" type="ORF">ABNK63_08540</name>
</gene>
<dbReference type="Gene3D" id="3.30.200.20">
    <property type="entry name" value="Phosphorylase Kinase, domain 1"/>
    <property type="match status" value="1"/>
</dbReference>
<dbReference type="InterPro" id="IPR008271">
    <property type="entry name" value="Ser/Thr_kinase_AS"/>
</dbReference>
<dbReference type="SUPFAM" id="SSF56112">
    <property type="entry name" value="Protein kinase-like (PK-like)"/>
    <property type="match status" value="1"/>
</dbReference>
<dbReference type="EMBL" id="CP157948">
    <property type="protein sequence ID" value="XBS88477.1"/>
    <property type="molecule type" value="Genomic_DNA"/>
</dbReference>
<keyword evidence="6" id="KW-0472">Membrane</keyword>
<keyword evidence="2 5" id="KW-0547">Nucleotide-binding</keyword>
<dbReference type="GO" id="GO:0004674">
    <property type="term" value="F:protein serine/threonine kinase activity"/>
    <property type="evidence" value="ECO:0007669"/>
    <property type="project" value="UniProtKB-EC"/>
</dbReference>
<proteinExistence type="predicted"/>
<evidence type="ECO:0000256" key="3">
    <source>
        <dbReference type="ARBA" id="ARBA00022777"/>
    </source>
</evidence>
<name>A0AAU7QFK2_9GAMM</name>
<reference evidence="8" key="1">
    <citation type="submission" date="2024-06" db="EMBL/GenBank/DDBJ databases">
        <authorList>
            <person name="Sun Y."/>
        </authorList>
    </citation>
    <scope>NUCLEOTIDE SEQUENCE</scope>
    <source>
        <strain evidence="8">IGA1.0</strain>
    </source>
</reference>
<keyword evidence="6" id="KW-0812">Transmembrane</keyword>
<dbReference type="Pfam" id="PF00069">
    <property type="entry name" value="Pkinase"/>
    <property type="match status" value="1"/>
</dbReference>
<dbReference type="RefSeq" id="WP_350015396.1">
    <property type="nucleotide sequence ID" value="NZ_CP157948.1"/>
</dbReference>
<feature type="transmembrane region" description="Helical" evidence="6">
    <location>
        <begin position="396"/>
        <end position="417"/>
    </location>
</feature>
<accession>A0AAU7QFK2</accession>
<dbReference type="PROSITE" id="PS00107">
    <property type="entry name" value="PROTEIN_KINASE_ATP"/>
    <property type="match status" value="1"/>
</dbReference>
<feature type="domain" description="Protein kinase" evidence="7">
    <location>
        <begin position="88"/>
        <end position="371"/>
    </location>
</feature>
<keyword evidence="6" id="KW-1133">Transmembrane helix</keyword>
<dbReference type="InterPro" id="IPR000719">
    <property type="entry name" value="Prot_kinase_dom"/>
</dbReference>
<dbReference type="PROSITE" id="PS50011">
    <property type="entry name" value="PROTEIN_KINASE_DOM"/>
    <property type="match status" value="1"/>
</dbReference>
<dbReference type="InterPro" id="IPR011009">
    <property type="entry name" value="Kinase-like_dom_sf"/>
</dbReference>
<keyword evidence="3 8" id="KW-0418">Kinase</keyword>
<protein>
    <submittedName>
        <fullName evidence="8">Serine/threonine-protein kinase</fullName>
        <ecNumber evidence="8">2.7.11.1</ecNumber>
    </submittedName>
</protein>
<evidence type="ECO:0000256" key="5">
    <source>
        <dbReference type="PROSITE-ProRule" id="PRU10141"/>
    </source>
</evidence>
<dbReference type="InterPro" id="IPR011990">
    <property type="entry name" value="TPR-like_helical_dom_sf"/>
</dbReference>
<evidence type="ECO:0000256" key="4">
    <source>
        <dbReference type="ARBA" id="ARBA00022840"/>
    </source>
</evidence>
<evidence type="ECO:0000256" key="6">
    <source>
        <dbReference type="SAM" id="Phobius"/>
    </source>
</evidence>
<dbReference type="Gene3D" id="1.10.510.10">
    <property type="entry name" value="Transferase(Phosphotransferase) domain 1"/>
    <property type="match status" value="1"/>
</dbReference>
<dbReference type="GO" id="GO:0005524">
    <property type="term" value="F:ATP binding"/>
    <property type="evidence" value="ECO:0007669"/>
    <property type="project" value="UniProtKB-UniRule"/>
</dbReference>
<evidence type="ECO:0000313" key="8">
    <source>
        <dbReference type="EMBL" id="XBS88477.1"/>
    </source>
</evidence>
<feature type="binding site" evidence="5">
    <location>
        <position position="119"/>
    </location>
    <ligand>
        <name>ATP</name>
        <dbReference type="ChEBI" id="CHEBI:30616"/>
    </ligand>
</feature>
<dbReference type="EC" id="2.7.11.1" evidence="8"/>
<dbReference type="InterPro" id="IPR017441">
    <property type="entry name" value="Protein_kinase_ATP_BS"/>
</dbReference>
<dbReference type="SUPFAM" id="SSF48452">
    <property type="entry name" value="TPR-like"/>
    <property type="match status" value="1"/>
</dbReference>
<keyword evidence="4 5" id="KW-0067">ATP-binding</keyword>
<dbReference type="CDD" id="cd14014">
    <property type="entry name" value="STKc_PknB_like"/>
    <property type="match status" value="1"/>
</dbReference>
<dbReference type="SMART" id="SM00220">
    <property type="entry name" value="S_TKc"/>
    <property type="match status" value="1"/>
</dbReference>
<dbReference type="Gene3D" id="1.25.40.10">
    <property type="entry name" value="Tetratricopeptide repeat domain"/>
    <property type="match status" value="2"/>
</dbReference>
<evidence type="ECO:0000256" key="2">
    <source>
        <dbReference type="ARBA" id="ARBA00022741"/>
    </source>
</evidence>
<dbReference type="AlphaFoldDB" id="A0AAU7QFK2"/>
<dbReference type="PROSITE" id="PS00108">
    <property type="entry name" value="PROTEIN_KINASE_ST"/>
    <property type="match status" value="1"/>
</dbReference>